<dbReference type="InterPro" id="IPR050072">
    <property type="entry name" value="Peptidase_M20A"/>
</dbReference>
<dbReference type="STRING" id="1678840.ATC1_12489"/>
<name>A0A0K8PCT0_9CHLR</name>
<comment type="pathway">
    <text evidence="2">Amino-acid biosynthesis; L-lysine biosynthesis via DAP pathway; LL-2,6-diaminopimelate from (S)-tetrahydrodipicolinate (succinylase route): step 3/3.</text>
</comment>
<keyword evidence="11" id="KW-1185">Reference proteome</keyword>
<dbReference type="AlphaFoldDB" id="A0A0K8PCT0"/>
<comment type="similarity">
    <text evidence="3">Belongs to the peptidase M20A family.</text>
</comment>
<evidence type="ECO:0000256" key="2">
    <source>
        <dbReference type="ARBA" id="ARBA00005130"/>
    </source>
</evidence>
<dbReference type="NCBIfam" id="TIGR01910">
    <property type="entry name" value="DapE-ArgE"/>
    <property type="match status" value="1"/>
</dbReference>
<comment type="cofactor">
    <cofactor evidence="1">
        <name>Zn(2+)</name>
        <dbReference type="ChEBI" id="CHEBI:29105"/>
    </cofactor>
</comment>
<organism evidence="10">
    <name type="scientific">Flexilinea flocculi</name>
    <dbReference type="NCBI Taxonomy" id="1678840"/>
    <lineage>
        <taxon>Bacteria</taxon>
        <taxon>Bacillati</taxon>
        <taxon>Chloroflexota</taxon>
        <taxon>Anaerolineae</taxon>
        <taxon>Anaerolineales</taxon>
        <taxon>Anaerolineaceae</taxon>
        <taxon>Flexilinea</taxon>
    </lineage>
</organism>
<dbReference type="EC" id="3.5.1.18" evidence="4"/>
<keyword evidence="7" id="KW-0862">Zinc</keyword>
<keyword evidence="8" id="KW-0170">Cobalt</keyword>
<dbReference type="EMBL" id="DF968180">
    <property type="protein sequence ID" value="GAP39950.1"/>
    <property type="molecule type" value="Genomic_DNA"/>
</dbReference>
<dbReference type="InterPro" id="IPR010182">
    <property type="entry name" value="ArgE/DapE"/>
</dbReference>
<dbReference type="Gene3D" id="3.30.70.360">
    <property type="match status" value="1"/>
</dbReference>
<dbReference type="Pfam" id="PF01546">
    <property type="entry name" value="Peptidase_M20"/>
    <property type="match status" value="1"/>
</dbReference>
<dbReference type="GO" id="GO:0009014">
    <property type="term" value="F:succinyl-diaminopimelate desuccinylase activity"/>
    <property type="evidence" value="ECO:0007669"/>
    <property type="project" value="UniProtKB-EC"/>
</dbReference>
<evidence type="ECO:0000256" key="9">
    <source>
        <dbReference type="ARBA" id="ARBA00051301"/>
    </source>
</evidence>
<evidence type="ECO:0000256" key="1">
    <source>
        <dbReference type="ARBA" id="ARBA00001947"/>
    </source>
</evidence>
<evidence type="ECO:0000256" key="5">
    <source>
        <dbReference type="ARBA" id="ARBA00016853"/>
    </source>
</evidence>
<dbReference type="PROSITE" id="PS00758">
    <property type="entry name" value="ARGE_DAPE_CPG2_1"/>
    <property type="match status" value="1"/>
</dbReference>
<accession>A0A0K8PCT0</accession>
<evidence type="ECO:0000313" key="11">
    <source>
        <dbReference type="Proteomes" id="UP000053370"/>
    </source>
</evidence>
<dbReference type="OrthoDB" id="9792335at2"/>
<dbReference type="PANTHER" id="PTHR43808:SF25">
    <property type="entry name" value="PEPTIDASE M20 DIMERISATION DOMAIN-CONTAINING PROTEIN"/>
    <property type="match status" value="1"/>
</dbReference>
<evidence type="ECO:0000256" key="3">
    <source>
        <dbReference type="ARBA" id="ARBA00006247"/>
    </source>
</evidence>
<protein>
    <recommendedName>
        <fullName evidence="5">Probable succinyl-diaminopimelate desuccinylase</fullName>
        <ecNumber evidence="4">3.5.1.18</ecNumber>
    </recommendedName>
</protein>
<dbReference type="InterPro" id="IPR001261">
    <property type="entry name" value="ArgE/DapE_CS"/>
</dbReference>
<evidence type="ECO:0000313" key="10">
    <source>
        <dbReference type="EMBL" id="GAP39950.1"/>
    </source>
</evidence>
<dbReference type="PATRIC" id="fig|1678840.3.peg.1080"/>
<keyword evidence="6" id="KW-0378">Hydrolase</keyword>
<dbReference type="SUPFAM" id="SSF53187">
    <property type="entry name" value="Zn-dependent exopeptidases"/>
    <property type="match status" value="1"/>
</dbReference>
<dbReference type="RefSeq" id="WP_062278805.1">
    <property type="nucleotide sequence ID" value="NZ_DF968180.1"/>
</dbReference>
<dbReference type="UniPathway" id="UPA00034">
    <property type="reaction ID" value="UER00021"/>
</dbReference>
<dbReference type="GO" id="GO:0009089">
    <property type="term" value="P:lysine biosynthetic process via diaminopimelate"/>
    <property type="evidence" value="ECO:0007669"/>
    <property type="project" value="UniProtKB-UniPathway"/>
</dbReference>
<dbReference type="InterPro" id="IPR002933">
    <property type="entry name" value="Peptidase_M20"/>
</dbReference>
<reference evidence="10" key="1">
    <citation type="journal article" date="2015" name="Genome Announc.">
        <title>Draft Genome Sequence of Anaerolineae Strain TC1, a Novel Isolate from a Methanogenic Wastewater Treatment System.</title>
        <authorList>
            <person name="Matsuura N."/>
            <person name="Tourlousse D.M."/>
            <person name="Sun L."/>
            <person name="Toyonaga M."/>
            <person name="Kuroda K."/>
            <person name="Ohashi A."/>
            <person name="Cruz R."/>
            <person name="Yamaguchi T."/>
            <person name="Sekiguchi Y."/>
        </authorList>
    </citation>
    <scope>NUCLEOTIDE SEQUENCE [LARGE SCALE GENOMIC DNA]</scope>
    <source>
        <strain evidence="10">TC1</strain>
    </source>
</reference>
<dbReference type="Proteomes" id="UP000053370">
    <property type="component" value="Unassembled WGS sequence"/>
</dbReference>
<evidence type="ECO:0000256" key="7">
    <source>
        <dbReference type="ARBA" id="ARBA00022833"/>
    </source>
</evidence>
<dbReference type="PANTHER" id="PTHR43808">
    <property type="entry name" value="ACETYLORNITHINE DEACETYLASE"/>
    <property type="match status" value="1"/>
</dbReference>
<evidence type="ECO:0000256" key="6">
    <source>
        <dbReference type="ARBA" id="ARBA00022801"/>
    </source>
</evidence>
<evidence type="ECO:0000256" key="8">
    <source>
        <dbReference type="ARBA" id="ARBA00023285"/>
    </source>
</evidence>
<comment type="catalytic activity">
    <reaction evidence="9">
        <text>N-succinyl-(2S,6S)-2,6-diaminopimelate + H2O = (2S,6S)-2,6-diaminopimelate + succinate</text>
        <dbReference type="Rhea" id="RHEA:22608"/>
        <dbReference type="ChEBI" id="CHEBI:15377"/>
        <dbReference type="ChEBI" id="CHEBI:30031"/>
        <dbReference type="ChEBI" id="CHEBI:57609"/>
        <dbReference type="ChEBI" id="CHEBI:58087"/>
        <dbReference type="EC" id="3.5.1.18"/>
    </reaction>
</comment>
<evidence type="ECO:0000256" key="4">
    <source>
        <dbReference type="ARBA" id="ARBA00011921"/>
    </source>
</evidence>
<sequence>MDKKQQVFHYIDQHQEEIVSFLRKLVSFNTINDGESHGNELPMQLYLSELMRKEGFDTVIEAAYDEEKKRPNVIGKINGTGGGKSLALMGHSDVVPISFPERWVCPPFEPKEIDGKLYGRGTSDMKGGLAAAYYAMKAIREAGIKLRGDMIFHSSVGEESQSAETIGAERALKDHYHTDFAICCEPSNLEIHIASSALVFFKLIVEGKGVHVSARGQMLFPQPNGLSSGNDVAVDAFRKSLPLVDYINRLETEWNHRYRDPIMGWGGKPGHDQQGVGVFTINPCDIRGGEYLGTVPSRMEYTFSIWYPDRLVSRDELLDEVRRGIAAIASTDDWLRVHPPVVEAPVIQDWPGFHVDEKEPGVQVLQKAVLEATGDPAVLSGFRAVCDAYYLNRNNIKTIVLGPGAINNSVHGDNEFIVIKDLIKATKIYAAMAMDWCEIDDSISS</sequence>
<dbReference type="Gene3D" id="3.40.630.10">
    <property type="entry name" value="Zn peptidases"/>
    <property type="match status" value="1"/>
</dbReference>
<proteinExistence type="inferred from homology"/>
<gene>
    <name evidence="10" type="ORF">ATC1_12489</name>
</gene>